<keyword evidence="5 11" id="KW-0812">Transmembrane</keyword>
<protein>
    <submittedName>
        <fullName evidence="13">LTA synthase family protein</fullName>
    </submittedName>
</protein>
<dbReference type="PANTHER" id="PTHR47371">
    <property type="entry name" value="LIPOTEICHOIC ACID SYNTHASE"/>
    <property type="match status" value="1"/>
</dbReference>
<dbReference type="CDD" id="cd16015">
    <property type="entry name" value="LTA_synthase"/>
    <property type="match status" value="1"/>
</dbReference>
<dbReference type="GO" id="GO:0046872">
    <property type="term" value="F:metal ion binding"/>
    <property type="evidence" value="ECO:0007669"/>
    <property type="project" value="UniProtKB-KW"/>
</dbReference>
<gene>
    <name evidence="13" type="ORF">E4100_02375</name>
</gene>
<feature type="binding site" evidence="10">
    <location>
        <position position="447"/>
    </location>
    <ligand>
        <name>Mn(2+)</name>
        <dbReference type="ChEBI" id="CHEBI:29035"/>
    </ligand>
</feature>
<evidence type="ECO:0000256" key="6">
    <source>
        <dbReference type="ARBA" id="ARBA00022989"/>
    </source>
</evidence>
<evidence type="ECO:0000256" key="1">
    <source>
        <dbReference type="ARBA" id="ARBA00004651"/>
    </source>
</evidence>
<dbReference type="EMBL" id="SRIB01000002">
    <property type="protein sequence ID" value="TFZ41444.1"/>
    <property type="molecule type" value="Genomic_DNA"/>
</dbReference>
<feature type="binding site" evidence="9">
    <location>
        <position position="387"/>
    </location>
    <ligand>
        <name>substrate</name>
    </ligand>
</feature>
<dbReference type="AlphaFoldDB" id="A0A4Z0D990"/>
<feature type="transmembrane region" description="Helical" evidence="11">
    <location>
        <begin position="105"/>
        <end position="121"/>
    </location>
</feature>
<evidence type="ECO:0000256" key="5">
    <source>
        <dbReference type="ARBA" id="ARBA00022692"/>
    </source>
</evidence>
<evidence type="ECO:0000256" key="2">
    <source>
        <dbReference type="ARBA" id="ARBA00004936"/>
    </source>
</evidence>
<evidence type="ECO:0000259" key="12">
    <source>
        <dbReference type="Pfam" id="PF00884"/>
    </source>
</evidence>
<feature type="transmembrane region" description="Helical" evidence="11">
    <location>
        <begin position="51"/>
        <end position="73"/>
    </location>
</feature>
<keyword evidence="14" id="KW-1185">Reference proteome</keyword>
<name>A0A4Z0D990_9FIRM</name>
<dbReference type="InterPro" id="IPR017850">
    <property type="entry name" value="Alkaline_phosphatase_core_sf"/>
</dbReference>
<evidence type="ECO:0000313" key="13">
    <source>
        <dbReference type="EMBL" id="TFZ41444.1"/>
    </source>
</evidence>
<dbReference type="Gene3D" id="3.30.1120.170">
    <property type="match status" value="1"/>
</dbReference>
<dbReference type="OrthoDB" id="5901192at2"/>
<comment type="similarity">
    <text evidence="3">Belongs to the LTA synthase family.</text>
</comment>
<keyword evidence="6 11" id="KW-1133">Transmembrane helix</keyword>
<keyword evidence="9" id="KW-0464">Manganese</keyword>
<evidence type="ECO:0000256" key="10">
    <source>
        <dbReference type="PIRSR" id="PIRSR005091-3"/>
    </source>
</evidence>
<comment type="subcellular location">
    <subcellularLocation>
        <location evidence="1">Cell membrane</location>
        <topology evidence="1">Multi-pass membrane protein</topology>
    </subcellularLocation>
</comment>
<feature type="domain" description="Sulfatase N-terminal" evidence="12">
    <location>
        <begin position="218"/>
        <end position="511"/>
    </location>
</feature>
<evidence type="ECO:0000256" key="11">
    <source>
        <dbReference type="SAM" id="Phobius"/>
    </source>
</evidence>
<comment type="caution">
    <text evidence="13">The sequence shown here is derived from an EMBL/GenBank/DDBJ whole genome shotgun (WGS) entry which is preliminary data.</text>
</comment>
<feature type="transmembrane region" description="Helical" evidence="11">
    <location>
        <begin position="141"/>
        <end position="158"/>
    </location>
</feature>
<accession>A0A4Z0D990</accession>
<evidence type="ECO:0000256" key="8">
    <source>
        <dbReference type="PIRSR" id="PIRSR005091-1"/>
    </source>
</evidence>
<dbReference type="Proteomes" id="UP000298381">
    <property type="component" value="Unassembled WGS sequence"/>
</dbReference>
<dbReference type="InterPro" id="IPR050448">
    <property type="entry name" value="OpgB/LTA_synthase_biosynth"/>
</dbReference>
<dbReference type="InterPro" id="IPR000917">
    <property type="entry name" value="Sulfatase_N"/>
</dbReference>
<dbReference type="PIRSF" id="PIRSF005091">
    <property type="entry name" value="Mmb_sulf_HI1246"/>
    <property type="match status" value="1"/>
</dbReference>
<dbReference type="Gene3D" id="3.40.720.10">
    <property type="entry name" value="Alkaline Phosphatase, subunit A"/>
    <property type="match status" value="1"/>
</dbReference>
<dbReference type="InterPro" id="IPR012160">
    <property type="entry name" value="LtaS-like"/>
</dbReference>
<sequence length="605" mass="70211">MIELFVIFKTILYTNIIKVNNNRVIIVLLTSLITLSLIYAILSLKTNKKYLLLFLFYTIFSIILFANAMYFSYFNRLISLDVFKQVGLVVEVKESIQQLISFEKLTLLLDIPVIGIYLWLLNKKKLPHKVFAINENRTKKLLRISAVIVVMLFVYMFSKGQIKAVVADEIYSFYANDAISLIKKDDEVQDVSVEEQKLKELLEKEYPTNEYTGIGEGKNLIVIQVEALQNFVLFKEIDGFEITPNLNKLVKDAGTLYYDNYFQLVGKGNTSDAEVATLNSLYPSLTEPTNNLYHSNSYYGLPWILRDNGYTSWAFHGYERDFWNRDKAYKAEGFQRFIAQDDFVFDNYIGFGIPDREFFKQSLEYIKELDNIDENPFFAFLITLTSHTPFKMPPNEKYTDLGELEGSLTGNYIHAIHYADMELGRFIENLKEEGLYENSVIAIYGDHFGIAAYDEEEKVNAEKITKERYDYDTMMNIPLLIHVPGEDLNNTIPTVGSQLDFLPTILNIMGIKNEKGIMFGKDLNNKTDESYVFPMGYIKEGSVILKDEMFVRDKALFENSRAFNRKTREEIDIEKFRELSERALEEINLSNYVLKSNYIDRLLDD</sequence>
<evidence type="ECO:0000313" key="14">
    <source>
        <dbReference type="Proteomes" id="UP000298381"/>
    </source>
</evidence>
<comment type="pathway">
    <text evidence="2">Cell wall biogenesis; lipoteichoic acid biosynthesis.</text>
</comment>
<dbReference type="GO" id="GO:0005886">
    <property type="term" value="C:plasma membrane"/>
    <property type="evidence" value="ECO:0007669"/>
    <property type="project" value="UniProtKB-SubCell"/>
</dbReference>
<feature type="binding site" evidence="10">
    <location>
        <position position="270"/>
    </location>
    <ligand>
        <name>Mn(2+)</name>
        <dbReference type="ChEBI" id="CHEBI:29035"/>
    </ligand>
</feature>
<evidence type="ECO:0000256" key="9">
    <source>
        <dbReference type="PIRSR" id="PIRSR005091-2"/>
    </source>
</evidence>
<feature type="binding site" evidence="10">
    <location>
        <position position="446"/>
    </location>
    <ligand>
        <name>Mn(2+)</name>
        <dbReference type="ChEBI" id="CHEBI:29035"/>
    </ligand>
</feature>
<organism evidence="13 14">
    <name type="scientific">Soehngenia longivitae</name>
    <dbReference type="NCBI Taxonomy" id="2562294"/>
    <lineage>
        <taxon>Bacteria</taxon>
        <taxon>Bacillati</taxon>
        <taxon>Bacillota</taxon>
        <taxon>Tissierellia</taxon>
        <taxon>Tissierellales</taxon>
        <taxon>Tissierellaceae</taxon>
        <taxon>Soehngenia</taxon>
    </lineage>
</organism>
<dbReference type="SUPFAM" id="SSF53649">
    <property type="entry name" value="Alkaline phosphatase-like"/>
    <property type="match status" value="1"/>
</dbReference>
<feature type="binding site" evidence="10">
    <location>
        <position position="226"/>
    </location>
    <ligand>
        <name>Mn(2+)</name>
        <dbReference type="ChEBI" id="CHEBI:29035"/>
    </ligand>
</feature>
<evidence type="ECO:0000256" key="3">
    <source>
        <dbReference type="ARBA" id="ARBA00009983"/>
    </source>
</evidence>
<dbReference type="RefSeq" id="WP_135270432.1">
    <property type="nucleotide sequence ID" value="NZ_SRIB01000002.1"/>
</dbReference>
<proteinExistence type="inferred from homology"/>
<dbReference type="Pfam" id="PF00884">
    <property type="entry name" value="Sulfatase"/>
    <property type="match status" value="1"/>
</dbReference>
<keyword evidence="7 11" id="KW-0472">Membrane</keyword>
<keyword evidence="4" id="KW-1003">Cell membrane</keyword>
<evidence type="ECO:0000256" key="7">
    <source>
        <dbReference type="ARBA" id="ARBA00023136"/>
    </source>
</evidence>
<evidence type="ECO:0000256" key="4">
    <source>
        <dbReference type="ARBA" id="ARBA00022475"/>
    </source>
</evidence>
<dbReference type="PANTHER" id="PTHR47371:SF3">
    <property type="entry name" value="PHOSPHOGLYCEROL TRANSFERASE I"/>
    <property type="match status" value="1"/>
</dbReference>
<feature type="active site" evidence="8">
    <location>
        <position position="270"/>
    </location>
</feature>
<feature type="transmembrane region" description="Helical" evidence="11">
    <location>
        <begin position="24"/>
        <end position="44"/>
    </location>
</feature>
<keyword evidence="9" id="KW-0479">Metal-binding</keyword>
<reference evidence="13 14" key="1">
    <citation type="submission" date="2019-03" db="EMBL/GenBank/DDBJ databases">
        <title>Draft genome sequence data and analysis of a Fermenting Bacterium, Soehngenia longevitae strain 1933PT, isolated from petroleum reservoir in Azerbaijan.</title>
        <authorList>
            <person name="Grouzdev D.S."/>
            <person name="Bidzhieva S.K."/>
            <person name="Sokolova D.S."/>
            <person name="Tourova T.P."/>
            <person name="Poltaraus A.B."/>
            <person name="Nazina T.N."/>
        </authorList>
    </citation>
    <scope>NUCLEOTIDE SEQUENCE [LARGE SCALE GENOMIC DNA]</scope>
    <source>
        <strain evidence="13 14">1933P</strain>
    </source>
</reference>